<comment type="caution">
    <text evidence="13">The sequence shown here is derived from an EMBL/GenBank/DDBJ whole genome shotgun (WGS) entry which is preliminary data.</text>
</comment>
<comment type="similarity">
    <text evidence="1 8">Belongs to the peptidase M4 family.</text>
</comment>
<comment type="subcellular location">
    <subcellularLocation>
        <location evidence="8">Secreted</location>
    </subcellularLocation>
</comment>
<dbReference type="Gene3D" id="2.60.120.380">
    <property type="match status" value="1"/>
</dbReference>
<keyword evidence="3" id="KW-0479">Metal-binding</keyword>
<dbReference type="Gene3D" id="3.10.450.490">
    <property type="match status" value="1"/>
</dbReference>
<evidence type="ECO:0000256" key="6">
    <source>
        <dbReference type="ARBA" id="ARBA00022833"/>
    </source>
</evidence>
<dbReference type="PANTHER" id="PTHR33794:SF1">
    <property type="entry name" value="BACILLOLYSIN"/>
    <property type="match status" value="1"/>
</dbReference>
<proteinExistence type="inferred from homology"/>
<sequence length="636" mass="66282">MTRSSRWLLAGLTFTLSACGAGGPEAQAPAPPPSGIIQAAGQRDEASAVLASLAGAQVLNAHKDGVPSFLHGELGATGRPIPGASARQAHALLEPTLVRVLPVFRLNPKDVTPVGIHRDGLGHTHVRYAQVKAGLPVVGEELLVHLDPAGRVYLVNGTARDGEGTLEPARISPERAREAALAATSGGQTAAAPREVFVRPTPDAALVRAFEVVVSGVAPDGLPVRDHVFISAADGAEVRRTSEIHTALDRKVCSVGGPTNGVCRLEGQAATGDAVLDTTYEHLGLFYDCFQQNFAQDSYNGMGAPLKAVVHYDTQTPNSYWLNNVVVCSDGDGVSLGTPCMDPDVVVHEVTHAVTSLSSNLTYSGESGALNESLSDIFAATCGSWASGTWSTSTGVWHIGEQVMTPNTPGDALRYMDDPALDGASVDHYTQLSPGTPVHYGSGVPNLAFKLLATGGVHPRGKSTVNVPAIGVEATAHIFYHANRNLFVANTNLDAAKTATRYSAQLLGYSTAIQDAVDAAWTAVGVGVPPPPPPCTVLPNNTTVSNISGPAGSQQYFCFDVPAYTTATVSVSGGTGDVDLYTRFGSAPTATAYNCRPYLNGNTETCSLNTQATAGRQWILLRAFTAFSGVSLSVSY</sequence>
<evidence type="ECO:0000256" key="2">
    <source>
        <dbReference type="ARBA" id="ARBA00022670"/>
    </source>
</evidence>
<dbReference type="InterPro" id="IPR027268">
    <property type="entry name" value="Peptidase_M4/M1_CTD_sf"/>
</dbReference>
<evidence type="ECO:0000259" key="9">
    <source>
        <dbReference type="Pfam" id="PF01447"/>
    </source>
</evidence>
<dbReference type="Proteomes" id="UP001516472">
    <property type="component" value="Unassembled WGS sequence"/>
</dbReference>
<dbReference type="Pfam" id="PF01447">
    <property type="entry name" value="Peptidase_M4"/>
    <property type="match status" value="1"/>
</dbReference>
<dbReference type="InterPro" id="IPR050728">
    <property type="entry name" value="Zinc_Metalloprotease_M4"/>
</dbReference>
<dbReference type="InterPro" id="IPR001570">
    <property type="entry name" value="Peptidase_M4_C_domain"/>
</dbReference>
<feature type="domain" description="Peptidase C-terminal archaeal/bacterial" evidence="11">
    <location>
        <begin position="556"/>
        <end position="610"/>
    </location>
</feature>
<comment type="function">
    <text evidence="8">Extracellular zinc metalloprotease.</text>
</comment>
<dbReference type="Gene3D" id="3.10.170.10">
    <property type="match status" value="1"/>
</dbReference>
<dbReference type="PRINTS" id="PR00730">
    <property type="entry name" value="THERMOLYSIN"/>
</dbReference>
<dbReference type="PANTHER" id="PTHR33794">
    <property type="entry name" value="BACILLOLYSIN"/>
    <property type="match status" value="1"/>
</dbReference>
<keyword evidence="7 8" id="KW-0482">Metalloprotease</keyword>
<keyword evidence="14" id="KW-1185">Reference proteome</keyword>
<dbReference type="Pfam" id="PF02868">
    <property type="entry name" value="Peptidase_M4_C"/>
    <property type="match status" value="1"/>
</dbReference>
<feature type="chain" id="PRO_5044968686" description="Neutral metalloproteinase" evidence="8">
    <location>
        <begin position="21"/>
        <end position="636"/>
    </location>
</feature>
<feature type="domain" description="FTP" evidence="12">
    <location>
        <begin position="112"/>
        <end position="158"/>
    </location>
</feature>
<dbReference type="Gene3D" id="1.10.390.10">
    <property type="entry name" value="Neutral Protease Domain 2"/>
    <property type="match status" value="1"/>
</dbReference>
<feature type="domain" description="Peptidase M4" evidence="9">
    <location>
        <begin position="282"/>
        <end position="356"/>
    </location>
</feature>
<organism evidence="13 14">
    <name type="scientific">Corallococcus soli</name>
    <dbReference type="NCBI Taxonomy" id="2710757"/>
    <lineage>
        <taxon>Bacteria</taxon>
        <taxon>Pseudomonadati</taxon>
        <taxon>Myxococcota</taxon>
        <taxon>Myxococcia</taxon>
        <taxon>Myxococcales</taxon>
        <taxon>Cystobacterineae</taxon>
        <taxon>Myxococcaceae</taxon>
        <taxon>Corallococcus</taxon>
    </lineage>
</organism>
<keyword evidence="6 8" id="KW-0862">Zinc</keyword>
<feature type="signal peptide" evidence="8">
    <location>
        <begin position="1"/>
        <end position="20"/>
    </location>
</feature>
<dbReference type="EMBL" id="JAAIYO010000007">
    <property type="protein sequence ID" value="MBE4751193.1"/>
    <property type="molecule type" value="Genomic_DNA"/>
</dbReference>
<evidence type="ECO:0000259" key="11">
    <source>
        <dbReference type="Pfam" id="PF04151"/>
    </source>
</evidence>
<comment type="cofactor">
    <cofactor evidence="8">
        <name>Zn(2+)</name>
        <dbReference type="ChEBI" id="CHEBI:29105"/>
    </cofactor>
</comment>
<dbReference type="RefSeq" id="WP_193428393.1">
    <property type="nucleotide sequence ID" value="NZ_CBCSIP010000010.1"/>
</dbReference>
<evidence type="ECO:0000256" key="1">
    <source>
        <dbReference type="ARBA" id="ARBA00009388"/>
    </source>
</evidence>
<name>A0ABR9PTD7_9BACT</name>
<dbReference type="Pfam" id="PF07504">
    <property type="entry name" value="FTP"/>
    <property type="match status" value="1"/>
</dbReference>
<gene>
    <name evidence="13" type="ORF">G4177_23740</name>
</gene>
<keyword evidence="8" id="KW-0964">Secreted</keyword>
<dbReference type="InterPro" id="IPR013856">
    <property type="entry name" value="Peptidase_M4_domain"/>
</dbReference>
<keyword evidence="5 8" id="KW-0378">Hydrolase</keyword>
<dbReference type="EC" id="3.4.24.-" evidence="8"/>
<evidence type="ECO:0000313" key="14">
    <source>
        <dbReference type="Proteomes" id="UP001516472"/>
    </source>
</evidence>
<feature type="domain" description="Peptidase M4 C-terminal" evidence="10">
    <location>
        <begin position="359"/>
        <end position="526"/>
    </location>
</feature>
<evidence type="ECO:0000256" key="5">
    <source>
        <dbReference type="ARBA" id="ARBA00022801"/>
    </source>
</evidence>
<accession>A0ABR9PTD7</accession>
<dbReference type="SUPFAM" id="SSF55486">
    <property type="entry name" value="Metalloproteases ('zincins'), catalytic domain"/>
    <property type="match status" value="1"/>
</dbReference>
<dbReference type="InterPro" id="IPR023612">
    <property type="entry name" value="Peptidase_M4"/>
</dbReference>
<dbReference type="InterPro" id="IPR007280">
    <property type="entry name" value="Peptidase_C_arc/bac"/>
</dbReference>
<evidence type="ECO:0000256" key="3">
    <source>
        <dbReference type="ARBA" id="ARBA00022723"/>
    </source>
</evidence>
<keyword evidence="4 8" id="KW-0732">Signal</keyword>
<dbReference type="InterPro" id="IPR011096">
    <property type="entry name" value="FTP_domain"/>
</dbReference>
<reference evidence="13 14" key="1">
    <citation type="submission" date="2020-02" db="EMBL/GenBank/DDBJ databases">
        <authorList>
            <person name="Babadi Z.K."/>
            <person name="Risdian C."/>
            <person name="Ebrahimipour G.H."/>
            <person name="Wink J."/>
        </authorList>
    </citation>
    <scope>NUCLEOTIDE SEQUENCE [LARGE SCALE GENOMIC DNA]</scope>
    <source>
        <strain evidence="13 14">ZKHCc1 1396</strain>
    </source>
</reference>
<keyword evidence="2 8" id="KW-0645">Protease</keyword>
<evidence type="ECO:0000256" key="4">
    <source>
        <dbReference type="ARBA" id="ARBA00022729"/>
    </source>
</evidence>
<evidence type="ECO:0000259" key="12">
    <source>
        <dbReference type="Pfam" id="PF07504"/>
    </source>
</evidence>
<evidence type="ECO:0000256" key="8">
    <source>
        <dbReference type="RuleBase" id="RU366073"/>
    </source>
</evidence>
<evidence type="ECO:0000256" key="7">
    <source>
        <dbReference type="ARBA" id="ARBA00023049"/>
    </source>
</evidence>
<protein>
    <recommendedName>
        <fullName evidence="8">Neutral metalloproteinase</fullName>
        <ecNumber evidence="8">3.4.24.-</ecNumber>
    </recommendedName>
</protein>
<dbReference type="PROSITE" id="PS51257">
    <property type="entry name" value="PROKAR_LIPOPROTEIN"/>
    <property type="match status" value="1"/>
</dbReference>
<dbReference type="Pfam" id="PF04151">
    <property type="entry name" value="PPC"/>
    <property type="match status" value="1"/>
</dbReference>
<evidence type="ECO:0000313" key="13">
    <source>
        <dbReference type="EMBL" id="MBE4751193.1"/>
    </source>
</evidence>
<dbReference type="CDD" id="cd09597">
    <property type="entry name" value="M4_TLP"/>
    <property type="match status" value="1"/>
</dbReference>
<evidence type="ECO:0000259" key="10">
    <source>
        <dbReference type="Pfam" id="PF02868"/>
    </source>
</evidence>